<proteinExistence type="predicted"/>
<dbReference type="Pfam" id="PF07900">
    <property type="entry name" value="DUF1670"/>
    <property type="match status" value="1"/>
</dbReference>
<evidence type="ECO:0008006" key="2">
    <source>
        <dbReference type="Google" id="ProtNLM"/>
    </source>
</evidence>
<feature type="non-terminal residue" evidence="1">
    <location>
        <position position="1"/>
    </location>
</feature>
<protein>
    <recommendedName>
        <fullName evidence="2">DUF1670 domain-containing protein</fullName>
    </recommendedName>
</protein>
<comment type="caution">
    <text evidence="1">The sequence shown here is derived from an EMBL/GenBank/DDBJ whole genome shotgun (WGS) entry which is preliminary data.</text>
</comment>
<organism evidence="1">
    <name type="scientific">marine sediment metagenome</name>
    <dbReference type="NCBI Taxonomy" id="412755"/>
    <lineage>
        <taxon>unclassified sequences</taxon>
        <taxon>metagenomes</taxon>
        <taxon>ecological metagenomes</taxon>
    </lineage>
</organism>
<reference evidence="1" key="1">
    <citation type="journal article" date="2014" name="Front. Microbiol.">
        <title>High frequency of phylogenetically diverse reductive dehalogenase-homologous genes in deep subseafloor sedimentary metagenomes.</title>
        <authorList>
            <person name="Kawai M."/>
            <person name="Futagami T."/>
            <person name="Toyoda A."/>
            <person name="Takaki Y."/>
            <person name="Nishi S."/>
            <person name="Hori S."/>
            <person name="Arai W."/>
            <person name="Tsubouchi T."/>
            <person name="Morono Y."/>
            <person name="Uchiyama I."/>
            <person name="Ito T."/>
            <person name="Fujiyama A."/>
            <person name="Inagaki F."/>
            <person name="Takami H."/>
        </authorList>
    </citation>
    <scope>NUCLEOTIDE SEQUENCE</scope>
    <source>
        <strain evidence="1">Expedition CK06-06</strain>
    </source>
</reference>
<dbReference type="InterPro" id="IPR012872">
    <property type="entry name" value="DUF1670"/>
</dbReference>
<gene>
    <name evidence="1" type="ORF">S01H1_69697</name>
</gene>
<sequence>IHEIVHGMQCSPFEATAILDTVYKVYTPYFETSGTLKPGQLLFLVISIETSPSTRLADSRQVTVTLTFDAGQADLKVRREKGVPALRRHRMQRMAVEAFQQGGLLTIEDLANRLFNCGQRTLTRDLDILRRKGVVLPLRSTIKDMGRSISHRSLIIEQWLLGKEYSEIAFHTHHSIPAVQNYVNKFKRVIALAEEGYDVHTIAFLVKVSASLVESYHQLYQTVKIVAHRRKALRSFLKKGAQDMPIR</sequence>
<accession>X0WW83</accession>
<dbReference type="EMBL" id="BARS01046292">
    <property type="protein sequence ID" value="GAG28708.1"/>
    <property type="molecule type" value="Genomic_DNA"/>
</dbReference>
<dbReference type="AlphaFoldDB" id="X0WW83"/>
<name>X0WW83_9ZZZZ</name>
<feature type="non-terminal residue" evidence="1">
    <location>
        <position position="247"/>
    </location>
</feature>
<evidence type="ECO:0000313" key="1">
    <source>
        <dbReference type="EMBL" id="GAG28708.1"/>
    </source>
</evidence>